<comment type="catalytic activity">
    <reaction evidence="7">
        <text>a primary alcohol + NAD(+) = an aldehyde + NADH + H(+)</text>
        <dbReference type="Rhea" id="RHEA:10736"/>
        <dbReference type="ChEBI" id="CHEBI:15378"/>
        <dbReference type="ChEBI" id="CHEBI:15734"/>
        <dbReference type="ChEBI" id="CHEBI:17478"/>
        <dbReference type="ChEBI" id="CHEBI:57540"/>
        <dbReference type="ChEBI" id="CHEBI:57945"/>
        <dbReference type="EC" id="1.1.1.1"/>
    </reaction>
</comment>
<dbReference type="PANTHER" id="PTHR42940">
    <property type="entry name" value="ALCOHOL DEHYDROGENASE 1-RELATED"/>
    <property type="match status" value="1"/>
</dbReference>
<feature type="domain" description="Alcohol dehydrogenase-like N-terminal" evidence="8">
    <location>
        <begin position="28"/>
        <end position="72"/>
    </location>
</feature>
<keyword evidence="4" id="KW-0862">Zinc</keyword>
<dbReference type="AlphaFoldDB" id="A0A2U1EAW1"/>
<dbReference type="Pfam" id="PF08240">
    <property type="entry name" value="ADH_N"/>
    <property type="match status" value="1"/>
</dbReference>
<dbReference type="EMBL" id="QEKW01000026">
    <property type="protein sequence ID" value="PVY97093.1"/>
    <property type="molecule type" value="Genomic_DNA"/>
</dbReference>
<dbReference type="Gene3D" id="3.90.180.10">
    <property type="entry name" value="Medium-chain alcohol dehydrogenases, catalytic domain"/>
    <property type="match status" value="1"/>
</dbReference>
<evidence type="ECO:0000313" key="9">
    <source>
        <dbReference type="EMBL" id="PVY97093.1"/>
    </source>
</evidence>
<dbReference type="PANTHER" id="PTHR42940:SF8">
    <property type="entry name" value="VACUOLAR PROTEIN SORTING-ASSOCIATED PROTEIN 11"/>
    <property type="match status" value="1"/>
</dbReference>
<keyword evidence="10" id="KW-1185">Reference proteome</keyword>
<accession>A0A2U1EAW1</accession>
<dbReference type="Proteomes" id="UP000245639">
    <property type="component" value="Unassembled WGS sequence"/>
</dbReference>
<evidence type="ECO:0000256" key="3">
    <source>
        <dbReference type="ARBA" id="ARBA00022723"/>
    </source>
</evidence>
<dbReference type="EC" id="1.1.1.1" evidence="2"/>
<comment type="cofactor">
    <cofactor evidence="1">
        <name>Zn(2+)</name>
        <dbReference type="ChEBI" id="CHEBI:29105"/>
    </cofactor>
</comment>
<dbReference type="InterPro" id="IPR011032">
    <property type="entry name" value="GroES-like_sf"/>
</dbReference>
<dbReference type="GO" id="GO:0004022">
    <property type="term" value="F:alcohol dehydrogenase (NAD+) activity"/>
    <property type="evidence" value="ECO:0007669"/>
    <property type="project" value="UniProtKB-EC"/>
</dbReference>
<evidence type="ECO:0000256" key="5">
    <source>
        <dbReference type="ARBA" id="ARBA00023002"/>
    </source>
</evidence>
<dbReference type="InterPro" id="IPR013154">
    <property type="entry name" value="ADH-like_N"/>
</dbReference>
<proteinExistence type="predicted"/>
<sequence length="73" mass="7511">MRVRAAVLDEAGGRMRPTELELDPPRGDEVLVRIAATGVCASDAHTRSGRIPSPLPAVLGHEGAGVVAAVGTR</sequence>
<reference evidence="9 10" key="1">
    <citation type="submission" date="2018-04" db="EMBL/GenBank/DDBJ databases">
        <title>Genomic Encyclopedia of Type Strains, Phase IV (KMG-IV): sequencing the most valuable type-strain genomes for metagenomic binning, comparative biology and taxonomic classification.</title>
        <authorList>
            <person name="Goeker M."/>
        </authorList>
    </citation>
    <scope>NUCLEOTIDE SEQUENCE [LARGE SCALE GENOMIC DNA]</scope>
    <source>
        <strain evidence="9 10">DSM 45771</strain>
    </source>
</reference>
<keyword evidence="3" id="KW-0479">Metal-binding</keyword>
<organism evidence="9 10">
    <name type="scientific">Actinomycetospora cinnamomea</name>
    <dbReference type="NCBI Taxonomy" id="663609"/>
    <lineage>
        <taxon>Bacteria</taxon>
        <taxon>Bacillati</taxon>
        <taxon>Actinomycetota</taxon>
        <taxon>Actinomycetes</taxon>
        <taxon>Pseudonocardiales</taxon>
        <taxon>Pseudonocardiaceae</taxon>
        <taxon>Actinomycetospora</taxon>
    </lineage>
</organism>
<evidence type="ECO:0000256" key="1">
    <source>
        <dbReference type="ARBA" id="ARBA00001947"/>
    </source>
</evidence>
<name>A0A2U1EAW1_9PSEU</name>
<dbReference type="GO" id="GO:0046872">
    <property type="term" value="F:metal ion binding"/>
    <property type="evidence" value="ECO:0007669"/>
    <property type="project" value="UniProtKB-KW"/>
</dbReference>
<comment type="caution">
    <text evidence="9">The sequence shown here is derived from an EMBL/GenBank/DDBJ whole genome shotgun (WGS) entry which is preliminary data.</text>
</comment>
<comment type="catalytic activity">
    <reaction evidence="6">
        <text>a secondary alcohol + NAD(+) = a ketone + NADH + H(+)</text>
        <dbReference type="Rhea" id="RHEA:10740"/>
        <dbReference type="ChEBI" id="CHEBI:15378"/>
        <dbReference type="ChEBI" id="CHEBI:17087"/>
        <dbReference type="ChEBI" id="CHEBI:35681"/>
        <dbReference type="ChEBI" id="CHEBI:57540"/>
        <dbReference type="ChEBI" id="CHEBI:57945"/>
        <dbReference type="EC" id="1.1.1.1"/>
    </reaction>
</comment>
<evidence type="ECO:0000313" key="10">
    <source>
        <dbReference type="Proteomes" id="UP000245639"/>
    </source>
</evidence>
<evidence type="ECO:0000256" key="6">
    <source>
        <dbReference type="ARBA" id="ARBA00049164"/>
    </source>
</evidence>
<gene>
    <name evidence="9" type="ORF">C8D89_12641</name>
</gene>
<keyword evidence="5" id="KW-0560">Oxidoreductase</keyword>
<evidence type="ECO:0000259" key="8">
    <source>
        <dbReference type="Pfam" id="PF08240"/>
    </source>
</evidence>
<evidence type="ECO:0000256" key="2">
    <source>
        <dbReference type="ARBA" id="ARBA00013190"/>
    </source>
</evidence>
<evidence type="ECO:0000256" key="4">
    <source>
        <dbReference type="ARBA" id="ARBA00022833"/>
    </source>
</evidence>
<dbReference type="GO" id="GO:0005737">
    <property type="term" value="C:cytoplasm"/>
    <property type="evidence" value="ECO:0007669"/>
    <property type="project" value="TreeGrafter"/>
</dbReference>
<protein>
    <recommendedName>
        <fullName evidence="2">alcohol dehydrogenase</fullName>
        <ecNumber evidence="2">1.1.1.1</ecNumber>
    </recommendedName>
</protein>
<evidence type="ECO:0000256" key="7">
    <source>
        <dbReference type="ARBA" id="ARBA00049243"/>
    </source>
</evidence>
<dbReference type="SUPFAM" id="SSF50129">
    <property type="entry name" value="GroES-like"/>
    <property type="match status" value="1"/>
</dbReference>